<comment type="caution">
    <text evidence="3">The sequence shown here is derived from an EMBL/GenBank/DDBJ whole genome shotgun (WGS) entry which is preliminary data.</text>
</comment>
<gene>
    <name evidence="3" type="ORF">GCM10022211_13180</name>
</gene>
<dbReference type="SUPFAM" id="SSF48317">
    <property type="entry name" value="Acid phosphatase/Vanadium-dependent haloperoxidase"/>
    <property type="match status" value="1"/>
</dbReference>
<dbReference type="SMART" id="SM00014">
    <property type="entry name" value="acidPPc"/>
    <property type="match status" value="1"/>
</dbReference>
<keyword evidence="1" id="KW-1133">Transmembrane helix</keyword>
<feature type="domain" description="Phosphatidic acid phosphatase type 2/haloperoxidase" evidence="2">
    <location>
        <begin position="77"/>
        <end position="188"/>
    </location>
</feature>
<sequence>MPVAFAMAVALFLLLGLVGGAASLFDVSAIRAAAPWRDAHPHATSAVILFTKLGYAPPLLTMAALGAGWLAWRREWVRLVAMGAAVVGGRIGIELIKLIADRPRPGFEAHPVDVHSQSFPSGHAGNSMLTFLSLALFVAPERWQRPAVAVAVIASLAMGATRPLLGVHWPTDVLAGWLYGAALVMLAWWWVRRRDARSAA</sequence>
<feature type="transmembrane region" description="Helical" evidence="1">
    <location>
        <begin position="79"/>
        <end position="100"/>
    </location>
</feature>
<feature type="transmembrane region" description="Helical" evidence="1">
    <location>
        <begin position="120"/>
        <end position="139"/>
    </location>
</feature>
<dbReference type="EMBL" id="BAAAZD010000001">
    <property type="protein sequence ID" value="GAA4003060.1"/>
    <property type="molecule type" value="Genomic_DNA"/>
</dbReference>
<feature type="transmembrane region" description="Helical" evidence="1">
    <location>
        <begin position="56"/>
        <end position="72"/>
    </location>
</feature>
<dbReference type="PANTHER" id="PTHR14969">
    <property type="entry name" value="SPHINGOSINE-1-PHOSPHATE PHOSPHOHYDROLASE"/>
    <property type="match status" value="1"/>
</dbReference>
<feature type="transmembrane region" description="Helical" evidence="1">
    <location>
        <begin position="173"/>
        <end position="191"/>
    </location>
</feature>
<dbReference type="CDD" id="cd03392">
    <property type="entry name" value="PAP2_like_2"/>
    <property type="match status" value="1"/>
</dbReference>
<reference evidence="4" key="1">
    <citation type="journal article" date="2019" name="Int. J. Syst. Evol. Microbiol.">
        <title>The Global Catalogue of Microorganisms (GCM) 10K type strain sequencing project: providing services to taxonomists for standard genome sequencing and annotation.</title>
        <authorList>
            <consortium name="The Broad Institute Genomics Platform"/>
            <consortium name="The Broad Institute Genome Sequencing Center for Infectious Disease"/>
            <person name="Wu L."/>
            <person name="Ma J."/>
        </authorList>
    </citation>
    <scope>NUCLEOTIDE SEQUENCE [LARGE SCALE GENOMIC DNA]</scope>
    <source>
        <strain evidence="4">JCM 16603</strain>
    </source>
</reference>
<feature type="transmembrane region" description="Helical" evidence="1">
    <location>
        <begin position="146"/>
        <end position="167"/>
    </location>
</feature>
<evidence type="ECO:0000259" key="2">
    <source>
        <dbReference type="SMART" id="SM00014"/>
    </source>
</evidence>
<evidence type="ECO:0000313" key="3">
    <source>
        <dbReference type="EMBL" id="GAA4003060.1"/>
    </source>
</evidence>
<keyword evidence="1" id="KW-0472">Membrane</keyword>
<name>A0ABP7RW65_9SPHN</name>
<dbReference type="InterPro" id="IPR036938">
    <property type="entry name" value="PAP2/HPO_sf"/>
</dbReference>
<accession>A0ABP7RW65</accession>
<keyword evidence="4" id="KW-1185">Reference proteome</keyword>
<dbReference type="Proteomes" id="UP001501310">
    <property type="component" value="Unassembled WGS sequence"/>
</dbReference>
<organism evidence="3 4">
    <name type="scientific">Sphingomonas humi</name>
    <dbReference type="NCBI Taxonomy" id="335630"/>
    <lineage>
        <taxon>Bacteria</taxon>
        <taxon>Pseudomonadati</taxon>
        <taxon>Pseudomonadota</taxon>
        <taxon>Alphaproteobacteria</taxon>
        <taxon>Sphingomonadales</taxon>
        <taxon>Sphingomonadaceae</taxon>
        <taxon>Sphingomonas</taxon>
    </lineage>
</organism>
<proteinExistence type="predicted"/>
<dbReference type="Pfam" id="PF01569">
    <property type="entry name" value="PAP2"/>
    <property type="match status" value="1"/>
</dbReference>
<evidence type="ECO:0000256" key="1">
    <source>
        <dbReference type="SAM" id="Phobius"/>
    </source>
</evidence>
<keyword evidence="1" id="KW-0812">Transmembrane</keyword>
<evidence type="ECO:0000313" key="4">
    <source>
        <dbReference type="Proteomes" id="UP001501310"/>
    </source>
</evidence>
<dbReference type="PANTHER" id="PTHR14969:SF13">
    <property type="entry name" value="AT30094P"/>
    <property type="match status" value="1"/>
</dbReference>
<dbReference type="InterPro" id="IPR000326">
    <property type="entry name" value="PAP2/HPO"/>
</dbReference>
<protein>
    <recommendedName>
        <fullName evidence="2">Phosphatidic acid phosphatase type 2/haloperoxidase domain-containing protein</fullName>
    </recommendedName>
</protein>
<dbReference type="Gene3D" id="1.20.144.10">
    <property type="entry name" value="Phosphatidic acid phosphatase type 2/haloperoxidase"/>
    <property type="match status" value="1"/>
</dbReference>